<organism evidence="3 4">
    <name type="scientific">Chryseobacterium joostei</name>
    <dbReference type="NCBI Taxonomy" id="112234"/>
    <lineage>
        <taxon>Bacteria</taxon>
        <taxon>Pseudomonadati</taxon>
        <taxon>Bacteroidota</taxon>
        <taxon>Flavobacteriia</taxon>
        <taxon>Flavobacteriales</taxon>
        <taxon>Weeksellaceae</taxon>
        <taxon>Chryseobacterium group</taxon>
        <taxon>Chryseobacterium</taxon>
    </lineage>
</organism>
<name>A0A1N7IFC3_9FLAO</name>
<dbReference type="GO" id="GO:0016853">
    <property type="term" value="F:isomerase activity"/>
    <property type="evidence" value="ECO:0007669"/>
    <property type="project" value="UniProtKB-KW"/>
</dbReference>
<evidence type="ECO:0000259" key="1">
    <source>
        <dbReference type="Pfam" id="PF07883"/>
    </source>
</evidence>
<keyword evidence="5" id="KW-1185">Reference proteome</keyword>
<dbReference type="EMBL" id="CP033926">
    <property type="protein sequence ID" value="AZA98188.1"/>
    <property type="molecule type" value="Genomic_DNA"/>
</dbReference>
<dbReference type="STRING" id="112234.SAMN05421768_104496"/>
<dbReference type="SUPFAM" id="SSF51182">
    <property type="entry name" value="RmlC-like cupins"/>
    <property type="match status" value="1"/>
</dbReference>
<evidence type="ECO:0000313" key="3">
    <source>
        <dbReference type="EMBL" id="SIS35768.1"/>
    </source>
</evidence>
<dbReference type="RefSeq" id="WP_076354306.1">
    <property type="nucleotide sequence ID" value="NZ_CP033926.1"/>
</dbReference>
<dbReference type="EMBL" id="FTNZ01000004">
    <property type="protein sequence ID" value="SIS35768.1"/>
    <property type="molecule type" value="Genomic_DNA"/>
</dbReference>
<dbReference type="Gene3D" id="2.60.120.10">
    <property type="entry name" value="Jelly Rolls"/>
    <property type="match status" value="1"/>
</dbReference>
<feature type="domain" description="Cupin type-2" evidence="1">
    <location>
        <begin position="41"/>
        <end position="105"/>
    </location>
</feature>
<dbReference type="Proteomes" id="UP000186106">
    <property type="component" value="Unassembled WGS sequence"/>
</dbReference>
<keyword evidence="3" id="KW-0413">Isomerase</keyword>
<reference evidence="2 5" key="2">
    <citation type="submission" date="2018-11" db="EMBL/GenBank/DDBJ databases">
        <title>Proposal to divide the Flavobacteriaceae and reorganize its genera based on Amino Acid Identity values calculated from whole genome sequences.</title>
        <authorList>
            <person name="Nicholson A.C."/>
            <person name="Gulvik C.A."/>
            <person name="Whitney A.M."/>
            <person name="Humrighouse B.W."/>
            <person name="Bell M."/>
            <person name="Holmes B."/>
            <person name="Steigerwalt A.G."/>
            <person name="Villarma A."/>
            <person name="Sheth M."/>
            <person name="Batra D."/>
            <person name="Pryor J."/>
            <person name="Bernardet J.-F."/>
            <person name="Hugo C."/>
            <person name="Kampfer P."/>
            <person name="Newman J."/>
            <person name="McQuiston J.R."/>
        </authorList>
    </citation>
    <scope>NUCLEOTIDE SEQUENCE [LARGE SCALE GENOMIC DNA]</scope>
    <source>
        <strain evidence="2 5">DSM 16927</strain>
    </source>
</reference>
<evidence type="ECO:0000313" key="2">
    <source>
        <dbReference type="EMBL" id="AZA98188.1"/>
    </source>
</evidence>
<sequence length="123" mass="13953">MKKYKIQQSPFVVPTTDGKLIEEHWGNSTGNSNVSIAHMVAPPDWSEPHQTPEFDEFTYIISGKKQFEIDGEIVILEKGSSILIEKGARIRYSNPFSDPCEYLAICLPAFSMELVNREEECID</sequence>
<dbReference type="OrthoDB" id="160522at2"/>
<dbReference type="Pfam" id="PF07883">
    <property type="entry name" value="Cupin_2"/>
    <property type="match status" value="1"/>
</dbReference>
<accession>A0A1N7IFC3</accession>
<dbReference type="InterPro" id="IPR013096">
    <property type="entry name" value="Cupin_2"/>
</dbReference>
<proteinExistence type="predicted"/>
<dbReference type="AlphaFoldDB" id="A0A1N7IFC3"/>
<evidence type="ECO:0000313" key="4">
    <source>
        <dbReference type="Proteomes" id="UP000186106"/>
    </source>
</evidence>
<gene>
    <name evidence="2" type="ORF">EG359_00545</name>
    <name evidence="3" type="ORF">SAMN05421768_104496</name>
</gene>
<evidence type="ECO:0000313" key="5">
    <source>
        <dbReference type="Proteomes" id="UP000279541"/>
    </source>
</evidence>
<dbReference type="Proteomes" id="UP000279541">
    <property type="component" value="Chromosome"/>
</dbReference>
<dbReference type="InterPro" id="IPR014710">
    <property type="entry name" value="RmlC-like_jellyroll"/>
</dbReference>
<dbReference type="InterPro" id="IPR011051">
    <property type="entry name" value="RmlC_Cupin_sf"/>
</dbReference>
<dbReference type="KEGG" id="cjt:EG359_00545"/>
<reference evidence="3 4" key="1">
    <citation type="submission" date="2017-01" db="EMBL/GenBank/DDBJ databases">
        <authorList>
            <person name="Mah S.A."/>
            <person name="Swanson W.J."/>
            <person name="Moy G.W."/>
            <person name="Vacquier V.D."/>
        </authorList>
    </citation>
    <scope>NUCLEOTIDE SEQUENCE [LARGE SCALE GENOMIC DNA]</scope>
    <source>
        <strain evidence="3 4">DSM 16927</strain>
    </source>
</reference>
<protein>
    <submittedName>
        <fullName evidence="2">Cupin domain-containing protein</fullName>
    </submittedName>
    <submittedName>
        <fullName evidence="3">Mannose-6-phosphate isomerase, cupin superfamily</fullName>
    </submittedName>
</protein>